<dbReference type="eggNOG" id="ENOG5033S8G">
    <property type="taxonomic scope" value="Bacteria"/>
</dbReference>
<dbReference type="STRING" id="479433.Caci_2847"/>
<dbReference type="EMBL" id="CP001700">
    <property type="protein sequence ID" value="ACU71756.1"/>
    <property type="molecule type" value="Genomic_DNA"/>
</dbReference>
<name>C7Q181_CATAD</name>
<proteinExistence type="predicted"/>
<protein>
    <submittedName>
        <fullName evidence="1">Uncharacterized protein</fullName>
    </submittedName>
</protein>
<reference evidence="1 2" key="1">
    <citation type="journal article" date="2009" name="Stand. Genomic Sci.">
        <title>Complete genome sequence of Catenulispora acidiphila type strain (ID 139908).</title>
        <authorList>
            <person name="Copeland A."/>
            <person name="Lapidus A."/>
            <person name="Glavina Del Rio T."/>
            <person name="Nolan M."/>
            <person name="Lucas S."/>
            <person name="Chen F."/>
            <person name="Tice H."/>
            <person name="Cheng J.F."/>
            <person name="Bruce D."/>
            <person name="Goodwin L."/>
            <person name="Pitluck S."/>
            <person name="Mikhailova N."/>
            <person name="Pati A."/>
            <person name="Ivanova N."/>
            <person name="Mavromatis K."/>
            <person name="Chen A."/>
            <person name="Palaniappan K."/>
            <person name="Chain P."/>
            <person name="Land M."/>
            <person name="Hauser L."/>
            <person name="Chang Y.J."/>
            <person name="Jeffries C.D."/>
            <person name="Chertkov O."/>
            <person name="Brettin T."/>
            <person name="Detter J.C."/>
            <person name="Han C."/>
            <person name="Ali Z."/>
            <person name="Tindall B.J."/>
            <person name="Goker M."/>
            <person name="Bristow J."/>
            <person name="Eisen J.A."/>
            <person name="Markowitz V."/>
            <person name="Hugenholtz P."/>
            <person name="Kyrpides N.C."/>
            <person name="Klenk H.P."/>
        </authorList>
    </citation>
    <scope>NUCLEOTIDE SEQUENCE [LARGE SCALE GENOMIC DNA]</scope>
    <source>
        <strain evidence="2">DSM 44928 / JCM 14897 / NBRC 102108 / NRRL B-24433 / ID139908</strain>
    </source>
</reference>
<dbReference type="InParanoid" id="C7Q181"/>
<dbReference type="RefSeq" id="WP_012787049.1">
    <property type="nucleotide sequence ID" value="NC_013131.1"/>
</dbReference>
<gene>
    <name evidence="1" type="ordered locus">Caci_2847</name>
</gene>
<dbReference type="AlphaFoldDB" id="C7Q181"/>
<evidence type="ECO:0000313" key="2">
    <source>
        <dbReference type="Proteomes" id="UP000000851"/>
    </source>
</evidence>
<evidence type="ECO:0000313" key="1">
    <source>
        <dbReference type="EMBL" id="ACU71756.1"/>
    </source>
</evidence>
<keyword evidence="2" id="KW-1185">Reference proteome</keyword>
<dbReference type="Proteomes" id="UP000000851">
    <property type="component" value="Chromosome"/>
</dbReference>
<dbReference type="KEGG" id="cai:Caci_2847"/>
<sequence length="612" mass="61780">MSLAGDGLSVHNRRPERVAAQITQDPASTLPALAVGGDVLVTGSMSVGGVKAGGTAAIGQVQAATSTAASLWMSAVNVGSWVFDVRTHGAVGDGQAATDGAITNGQNILTCGTSKPFKPADVGKWVMVKGALSSGATTLVTRITGYTSPSTVTLGANATNTMSGNALVMWATDDTAALQATINAAFAYGQINGTAIVWVPPTGSGLFYGVAGPLVAGGTTKANGQLVIPIQATTSGKVALIILGATDGGATRHWEQKIPQLSGSTLVSFGAFATSTAQTNALNANGQAAVISGQTGANGYGTDALLYNNVIVRMQNIQVYTTHSLNGWTYGALNFHGLAAAALENFGYGTAATYAPNGGDYSNPDGFSAGLAIGVLLPSAGNNDNNQLRNVTCHGGYTRAIFVTEHTEWVGGTILYSWSGVCPVGNYGDGGNGVGASHGIFIDQVSIEGCNNQLEFIGPGQSGVGPMMSGSYDTEGQSTIRDNSGGLAAACGEFHVKSNGVAQSPAVGAGTPLNLICDFQLPGPLASPPALTAGQAFQNPYGRWATVTLQGGTSVTAVQLGALRGGSAAPTMTSVYTQASGTLPLYQVRVPPLGWVQVNGSVAPTVASWVLE</sequence>
<accession>C7Q181</accession>
<dbReference type="HOGENOM" id="CLU_445988_0_0_11"/>
<organism evidence="1 2">
    <name type="scientific">Catenulispora acidiphila (strain DSM 44928 / JCM 14897 / NBRC 102108 / NRRL B-24433 / ID139908)</name>
    <dbReference type="NCBI Taxonomy" id="479433"/>
    <lineage>
        <taxon>Bacteria</taxon>
        <taxon>Bacillati</taxon>
        <taxon>Actinomycetota</taxon>
        <taxon>Actinomycetes</taxon>
        <taxon>Catenulisporales</taxon>
        <taxon>Catenulisporaceae</taxon>
        <taxon>Catenulispora</taxon>
    </lineage>
</organism>
<dbReference type="OrthoDB" id="4193450at2"/>